<reference evidence="1 2" key="1">
    <citation type="submission" date="2018-06" db="EMBL/GenBank/DDBJ databases">
        <title>Complete Genomes of Monosporascus.</title>
        <authorList>
            <person name="Robinson A.J."/>
            <person name="Natvig D.O."/>
        </authorList>
    </citation>
    <scope>NUCLEOTIDE SEQUENCE [LARGE SCALE GENOMIC DNA]</scope>
    <source>
        <strain evidence="1 2">CBS 110550</strain>
    </source>
</reference>
<evidence type="ECO:0000313" key="1">
    <source>
        <dbReference type="EMBL" id="RYP01429.1"/>
    </source>
</evidence>
<organism evidence="1 2">
    <name type="scientific">Monosporascus ibericus</name>
    <dbReference type="NCBI Taxonomy" id="155417"/>
    <lineage>
        <taxon>Eukaryota</taxon>
        <taxon>Fungi</taxon>
        <taxon>Dikarya</taxon>
        <taxon>Ascomycota</taxon>
        <taxon>Pezizomycotina</taxon>
        <taxon>Sordariomycetes</taxon>
        <taxon>Xylariomycetidae</taxon>
        <taxon>Xylariales</taxon>
        <taxon>Xylariales incertae sedis</taxon>
        <taxon>Monosporascus</taxon>
    </lineage>
</organism>
<dbReference type="AlphaFoldDB" id="A0A4Q4T5C9"/>
<dbReference type="EMBL" id="QJNU01000360">
    <property type="protein sequence ID" value="RYP01429.1"/>
    <property type="molecule type" value="Genomic_DNA"/>
</dbReference>
<evidence type="ECO:0000313" key="2">
    <source>
        <dbReference type="Proteomes" id="UP000293360"/>
    </source>
</evidence>
<accession>A0A4Q4T5C9</accession>
<protein>
    <submittedName>
        <fullName evidence="1">Uncharacterized protein</fullName>
    </submittedName>
</protein>
<name>A0A4Q4T5C9_9PEZI</name>
<sequence length="167" mass="18679">MVKLHKLKGPVSLYRLLKYRIARIPGNFTFAEFYYRRPKRKDVNFKHNTNGAGLQARAEGRAARTLRDQIDERVDELMALVFDKGGLPLLSRNRHHDHRDWDAFWNDVLASRPRVSAIRAAGAATGTPGPASGVLLPEHLRHLAEGLAAARARALRYPGHADGNRGS</sequence>
<comment type="caution">
    <text evidence="1">The sequence shown here is derived from an EMBL/GenBank/DDBJ whole genome shotgun (WGS) entry which is preliminary data.</text>
</comment>
<proteinExistence type="predicted"/>
<keyword evidence="2" id="KW-1185">Reference proteome</keyword>
<gene>
    <name evidence="1" type="ORF">DL764_006222</name>
</gene>
<dbReference type="Proteomes" id="UP000293360">
    <property type="component" value="Unassembled WGS sequence"/>
</dbReference>